<sequence>MPDAIFSYFSAYLGRKSLALWLWVPKVFSSGCWNNLASRHTETVLRLAWTHTANGNTLRLHGHVAFLWEWFQLHTLQSNIL</sequence>
<protein>
    <submittedName>
        <fullName evidence="1">Uncharacterized protein</fullName>
    </submittedName>
</protein>
<evidence type="ECO:0000313" key="1">
    <source>
        <dbReference type="EMBL" id="KAJ7687921.1"/>
    </source>
</evidence>
<accession>A0AAD7DBQ0</accession>
<organism evidence="1 2">
    <name type="scientific">Mycena rosella</name>
    <name type="common">Pink bonnet</name>
    <name type="synonym">Agaricus rosellus</name>
    <dbReference type="NCBI Taxonomy" id="1033263"/>
    <lineage>
        <taxon>Eukaryota</taxon>
        <taxon>Fungi</taxon>
        <taxon>Dikarya</taxon>
        <taxon>Basidiomycota</taxon>
        <taxon>Agaricomycotina</taxon>
        <taxon>Agaricomycetes</taxon>
        <taxon>Agaricomycetidae</taxon>
        <taxon>Agaricales</taxon>
        <taxon>Marasmiineae</taxon>
        <taxon>Mycenaceae</taxon>
        <taxon>Mycena</taxon>
    </lineage>
</organism>
<dbReference type="Proteomes" id="UP001221757">
    <property type="component" value="Unassembled WGS sequence"/>
</dbReference>
<evidence type="ECO:0000313" key="2">
    <source>
        <dbReference type="Proteomes" id="UP001221757"/>
    </source>
</evidence>
<dbReference type="EMBL" id="JARKIE010000083">
    <property type="protein sequence ID" value="KAJ7687921.1"/>
    <property type="molecule type" value="Genomic_DNA"/>
</dbReference>
<keyword evidence="2" id="KW-1185">Reference proteome</keyword>
<proteinExistence type="predicted"/>
<name>A0AAD7DBQ0_MYCRO</name>
<comment type="caution">
    <text evidence="1">The sequence shown here is derived from an EMBL/GenBank/DDBJ whole genome shotgun (WGS) entry which is preliminary data.</text>
</comment>
<feature type="non-terminal residue" evidence="1">
    <location>
        <position position="81"/>
    </location>
</feature>
<reference evidence="1" key="1">
    <citation type="submission" date="2023-03" db="EMBL/GenBank/DDBJ databases">
        <title>Massive genome expansion in bonnet fungi (Mycena s.s.) driven by repeated elements and novel gene families across ecological guilds.</title>
        <authorList>
            <consortium name="Lawrence Berkeley National Laboratory"/>
            <person name="Harder C.B."/>
            <person name="Miyauchi S."/>
            <person name="Viragh M."/>
            <person name="Kuo A."/>
            <person name="Thoen E."/>
            <person name="Andreopoulos B."/>
            <person name="Lu D."/>
            <person name="Skrede I."/>
            <person name="Drula E."/>
            <person name="Henrissat B."/>
            <person name="Morin E."/>
            <person name="Kohler A."/>
            <person name="Barry K."/>
            <person name="LaButti K."/>
            <person name="Morin E."/>
            <person name="Salamov A."/>
            <person name="Lipzen A."/>
            <person name="Mereny Z."/>
            <person name="Hegedus B."/>
            <person name="Baldrian P."/>
            <person name="Stursova M."/>
            <person name="Weitz H."/>
            <person name="Taylor A."/>
            <person name="Grigoriev I.V."/>
            <person name="Nagy L.G."/>
            <person name="Martin F."/>
            <person name="Kauserud H."/>
        </authorList>
    </citation>
    <scope>NUCLEOTIDE SEQUENCE</scope>
    <source>
        <strain evidence="1">CBHHK067</strain>
    </source>
</reference>
<dbReference type="AlphaFoldDB" id="A0AAD7DBQ0"/>
<gene>
    <name evidence="1" type="ORF">B0H17DRAFT_1069237</name>
</gene>